<evidence type="ECO:0000256" key="2">
    <source>
        <dbReference type="ARBA" id="ARBA00007749"/>
    </source>
</evidence>
<dbReference type="AlphaFoldDB" id="A0A5C8PVU1"/>
<proteinExistence type="inferred from homology"/>
<dbReference type="CDD" id="cd07729">
    <property type="entry name" value="AHL_lactonase_MBL-fold"/>
    <property type="match status" value="1"/>
</dbReference>
<dbReference type="SUPFAM" id="SSF56281">
    <property type="entry name" value="Metallo-hydrolase/oxidoreductase"/>
    <property type="match status" value="1"/>
</dbReference>
<dbReference type="InterPro" id="IPR036866">
    <property type="entry name" value="RibonucZ/Hydroxyglut_hydro"/>
</dbReference>
<dbReference type="GO" id="GO:0016787">
    <property type="term" value="F:hydrolase activity"/>
    <property type="evidence" value="ECO:0007669"/>
    <property type="project" value="UniProtKB-KW"/>
</dbReference>
<organism evidence="7 8">
    <name type="scientific">Vineibacter terrae</name>
    <dbReference type="NCBI Taxonomy" id="2586908"/>
    <lineage>
        <taxon>Bacteria</taxon>
        <taxon>Pseudomonadati</taxon>
        <taxon>Pseudomonadota</taxon>
        <taxon>Alphaproteobacteria</taxon>
        <taxon>Hyphomicrobiales</taxon>
        <taxon>Vineibacter</taxon>
    </lineage>
</organism>
<accession>A0A5C8PVU1</accession>
<comment type="similarity">
    <text evidence="2">Belongs to the metallo-beta-lactamase superfamily.</text>
</comment>
<dbReference type="EMBL" id="VDUZ01000001">
    <property type="protein sequence ID" value="TXL82171.1"/>
    <property type="molecule type" value="Genomic_DNA"/>
</dbReference>
<dbReference type="OrthoDB" id="9773738at2"/>
<feature type="domain" description="Metallo-beta-lactamase" evidence="6">
    <location>
        <begin position="34"/>
        <end position="242"/>
    </location>
</feature>
<evidence type="ECO:0000313" key="8">
    <source>
        <dbReference type="Proteomes" id="UP000321638"/>
    </source>
</evidence>
<dbReference type="Gene3D" id="3.60.15.10">
    <property type="entry name" value="Ribonuclease Z/Hydroxyacylglutathione hydrolase-like"/>
    <property type="match status" value="1"/>
</dbReference>
<evidence type="ECO:0000256" key="3">
    <source>
        <dbReference type="ARBA" id="ARBA00022723"/>
    </source>
</evidence>
<evidence type="ECO:0000259" key="6">
    <source>
        <dbReference type="SMART" id="SM00849"/>
    </source>
</evidence>
<protein>
    <submittedName>
        <fullName evidence="7">N-acyl homoserine lactonase family protein</fullName>
    </submittedName>
</protein>
<dbReference type="InterPro" id="IPR001279">
    <property type="entry name" value="Metallo-B-lactamas"/>
</dbReference>
<keyword evidence="8" id="KW-1185">Reference proteome</keyword>
<dbReference type="GO" id="GO:0046872">
    <property type="term" value="F:metal ion binding"/>
    <property type="evidence" value="ECO:0007669"/>
    <property type="project" value="UniProtKB-KW"/>
</dbReference>
<comment type="caution">
    <text evidence="7">The sequence shown here is derived from an EMBL/GenBank/DDBJ whole genome shotgun (WGS) entry which is preliminary data.</text>
</comment>
<dbReference type="PANTHER" id="PTHR42978">
    <property type="entry name" value="QUORUM-QUENCHING LACTONASE YTNP-RELATED-RELATED"/>
    <property type="match status" value="1"/>
</dbReference>
<keyword evidence="5" id="KW-0862">Zinc</keyword>
<comment type="cofactor">
    <cofactor evidence="1">
        <name>Zn(2+)</name>
        <dbReference type="ChEBI" id="CHEBI:29105"/>
    </cofactor>
</comment>
<reference evidence="7 8" key="1">
    <citation type="submission" date="2019-06" db="EMBL/GenBank/DDBJ databases">
        <title>New taxonomy in bacterial strain CC-CFT640, isolated from vineyard.</title>
        <authorList>
            <person name="Lin S.-Y."/>
            <person name="Tsai C.-F."/>
            <person name="Young C.-C."/>
        </authorList>
    </citation>
    <scope>NUCLEOTIDE SEQUENCE [LARGE SCALE GENOMIC DNA]</scope>
    <source>
        <strain evidence="7 8">CC-CFT640</strain>
    </source>
</reference>
<gene>
    <name evidence="7" type="ORF">FHP25_00265</name>
</gene>
<keyword evidence="3" id="KW-0479">Metal-binding</keyword>
<evidence type="ECO:0000313" key="7">
    <source>
        <dbReference type="EMBL" id="TXL82171.1"/>
    </source>
</evidence>
<dbReference type="InterPro" id="IPR051013">
    <property type="entry name" value="MBL_superfamily_lactonases"/>
</dbReference>
<name>A0A5C8PVU1_9HYPH</name>
<dbReference type="Pfam" id="PF00753">
    <property type="entry name" value="Lactamase_B"/>
    <property type="match status" value="1"/>
</dbReference>
<dbReference type="PANTHER" id="PTHR42978:SF2">
    <property type="entry name" value="102 KBASES UNSTABLE REGION: FROM 1 TO 119443"/>
    <property type="match status" value="1"/>
</dbReference>
<sequence length="258" mass="28624">MEAMSVKLFAMTCGRITGRLKDMIEGEDGTVLLPIPSYLIEHPKGTVLFDTGMHPQLQHDAPGRLGERVARIFGFETFQPGDEVSARLEAIDHDPGKVHYIVNSHLHFDHCGGNQLIPNATLVVQRREWAAAQDAELAAKVGFYRQDIDHGHPVIQADGEHDLFGDGRVVCIPTHGHTPGHQSLRVRLDSGEVVLAGDACYFCRSLRGRRLPRFVYDREAMLASLDRLAALEQGGARIFFGHDAEFWKSVPQAPEAIF</sequence>
<dbReference type="Proteomes" id="UP000321638">
    <property type="component" value="Unassembled WGS sequence"/>
</dbReference>
<evidence type="ECO:0000256" key="5">
    <source>
        <dbReference type="ARBA" id="ARBA00022833"/>
    </source>
</evidence>
<dbReference type="SMART" id="SM00849">
    <property type="entry name" value="Lactamase_B"/>
    <property type="match status" value="1"/>
</dbReference>
<evidence type="ECO:0000256" key="1">
    <source>
        <dbReference type="ARBA" id="ARBA00001947"/>
    </source>
</evidence>
<keyword evidence="4" id="KW-0378">Hydrolase</keyword>
<evidence type="ECO:0000256" key="4">
    <source>
        <dbReference type="ARBA" id="ARBA00022801"/>
    </source>
</evidence>